<sequence>MAAGGIGASGSKTVDLFFPSPLKPAGATIECTTENPPFCNLCIVCLSLFLLLLHVAVVSYSSSLPASAPWSMNSSIEERERVRALMSLRSEPFSNDAQSLLPSSEARRGRVKVLMNQRVDARAYSDGKDERQQFTPQLPLCRVPTVGLPLSNVKHISSIPVALIYKPFTLSPLAIRCGSASWTRDDWPGPSVR</sequence>
<keyword evidence="3" id="KW-1185">Reference proteome</keyword>
<evidence type="ECO:0000313" key="3">
    <source>
        <dbReference type="Proteomes" id="UP000030765"/>
    </source>
</evidence>
<organism evidence="1">
    <name type="scientific">Anopheles sinensis</name>
    <name type="common">Mosquito</name>
    <dbReference type="NCBI Taxonomy" id="74873"/>
    <lineage>
        <taxon>Eukaryota</taxon>
        <taxon>Metazoa</taxon>
        <taxon>Ecdysozoa</taxon>
        <taxon>Arthropoda</taxon>
        <taxon>Hexapoda</taxon>
        <taxon>Insecta</taxon>
        <taxon>Pterygota</taxon>
        <taxon>Neoptera</taxon>
        <taxon>Endopterygota</taxon>
        <taxon>Diptera</taxon>
        <taxon>Nematocera</taxon>
        <taxon>Culicoidea</taxon>
        <taxon>Culicidae</taxon>
        <taxon>Anophelinae</taxon>
        <taxon>Anopheles</taxon>
    </lineage>
</organism>
<evidence type="ECO:0000313" key="2">
    <source>
        <dbReference type="EnsemblMetazoa" id="ASIC009265-PA"/>
    </source>
</evidence>
<dbReference type="EMBL" id="KE525126">
    <property type="protein sequence ID" value="KFB41641.1"/>
    <property type="molecule type" value="Genomic_DNA"/>
</dbReference>
<dbReference type="VEuPathDB" id="VectorBase:ASIC009265"/>
<reference evidence="2" key="2">
    <citation type="submission" date="2020-05" db="UniProtKB">
        <authorList>
            <consortium name="EnsemblMetazoa"/>
        </authorList>
    </citation>
    <scope>IDENTIFICATION</scope>
</reference>
<dbReference type="EMBL" id="ATLV01016887">
    <property type="status" value="NOT_ANNOTATED_CDS"/>
    <property type="molecule type" value="Genomic_DNA"/>
</dbReference>
<dbReference type="AlphaFoldDB" id="A0A084VUJ7"/>
<dbReference type="Proteomes" id="UP000030765">
    <property type="component" value="Unassembled WGS sequence"/>
</dbReference>
<dbReference type="EnsemblMetazoa" id="ASIC009265-RA">
    <property type="protein sequence ID" value="ASIC009265-PA"/>
    <property type="gene ID" value="ASIC009265"/>
</dbReference>
<name>A0A084VUJ7_ANOSI</name>
<protein>
    <submittedName>
        <fullName evidence="1 2">Usherin</fullName>
    </submittedName>
</protein>
<evidence type="ECO:0000313" key="1">
    <source>
        <dbReference type="EMBL" id="KFB41641.1"/>
    </source>
</evidence>
<reference evidence="1 3" key="1">
    <citation type="journal article" date="2014" name="BMC Genomics">
        <title>Genome sequence of Anopheles sinensis provides insight into genetics basis of mosquito competence for malaria parasites.</title>
        <authorList>
            <person name="Zhou D."/>
            <person name="Zhang D."/>
            <person name="Ding G."/>
            <person name="Shi L."/>
            <person name="Hou Q."/>
            <person name="Ye Y."/>
            <person name="Xu Y."/>
            <person name="Zhou H."/>
            <person name="Xiong C."/>
            <person name="Li S."/>
            <person name="Yu J."/>
            <person name="Hong S."/>
            <person name="Yu X."/>
            <person name="Zou P."/>
            <person name="Chen C."/>
            <person name="Chang X."/>
            <person name="Wang W."/>
            <person name="Lv Y."/>
            <person name="Sun Y."/>
            <person name="Ma L."/>
            <person name="Shen B."/>
            <person name="Zhu C."/>
        </authorList>
    </citation>
    <scope>NUCLEOTIDE SEQUENCE [LARGE SCALE GENOMIC DNA]</scope>
</reference>
<proteinExistence type="predicted"/>
<gene>
    <name evidence="1" type="ORF">ZHAS_00009265</name>
</gene>
<accession>A0A084VUJ7</accession>